<evidence type="ECO:0000256" key="1">
    <source>
        <dbReference type="ARBA" id="ARBA00022478"/>
    </source>
</evidence>
<feature type="domain" description="RNA polymerase Rpb1" evidence="9">
    <location>
        <begin position="38"/>
        <end position="357"/>
    </location>
</feature>
<organism evidence="10 11">
    <name type="scientific">Pyrolobus fumarii (strain DSM 11204 / 1A)</name>
    <dbReference type="NCBI Taxonomy" id="694429"/>
    <lineage>
        <taxon>Archaea</taxon>
        <taxon>Thermoproteota</taxon>
        <taxon>Thermoprotei</taxon>
        <taxon>Desulfurococcales</taxon>
        <taxon>Pyrodictiaceae</taxon>
        <taxon>Pyrolobus</taxon>
    </lineage>
</organism>
<comment type="subcellular location">
    <subcellularLocation>
        <location evidence="8">Cytoplasm</location>
    </subcellularLocation>
</comment>
<dbReference type="STRING" id="694429.Pyrfu_0222"/>
<dbReference type="NCBIfam" id="TIGR02389">
    <property type="entry name" value="RNA_pol_rpoA2"/>
    <property type="match status" value="1"/>
</dbReference>
<dbReference type="GO" id="GO:0003899">
    <property type="term" value="F:DNA-directed RNA polymerase activity"/>
    <property type="evidence" value="ECO:0007669"/>
    <property type="project" value="UniProtKB-UniRule"/>
</dbReference>
<comment type="similarity">
    <text evidence="8">Belongs to the RNA polymerase beta' chain family.</text>
</comment>
<comment type="catalytic activity">
    <reaction evidence="7 8">
        <text>RNA(n) + a ribonucleoside 5'-triphosphate = RNA(n+1) + diphosphate</text>
        <dbReference type="Rhea" id="RHEA:21248"/>
        <dbReference type="Rhea" id="RHEA-COMP:14527"/>
        <dbReference type="Rhea" id="RHEA-COMP:17342"/>
        <dbReference type="ChEBI" id="CHEBI:33019"/>
        <dbReference type="ChEBI" id="CHEBI:61557"/>
        <dbReference type="ChEBI" id="CHEBI:140395"/>
        <dbReference type="EC" id="2.7.7.6"/>
    </reaction>
</comment>
<dbReference type="PANTHER" id="PTHR19376:SF32">
    <property type="entry name" value="DNA-DIRECTED RNA POLYMERASE III SUBUNIT RPC1"/>
    <property type="match status" value="1"/>
</dbReference>
<evidence type="ECO:0000313" key="11">
    <source>
        <dbReference type="Proteomes" id="UP000001037"/>
    </source>
</evidence>
<evidence type="ECO:0000256" key="6">
    <source>
        <dbReference type="ARBA" id="ARBA00023163"/>
    </source>
</evidence>
<dbReference type="GO" id="GO:0000428">
    <property type="term" value="C:DNA-directed RNA polymerase complex"/>
    <property type="evidence" value="ECO:0007669"/>
    <property type="project" value="UniProtKB-KW"/>
</dbReference>
<dbReference type="OrthoDB" id="372142at2157"/>
<accession>G0EEY0</accession>
<dbReference type="EMBL" id="CP002838">
    <property type="protein sequence ID" value="AEM38094.1"/>
    <property type="molecule type" value="Genomic_DNA"/>
</dbReference>
<sequence length="424" mass="47407">MPQAPQQYLYEWSELEKLIHEDLEWARAKLPKKIFDELVSKLQSTTSKYGLSVDEARRIIREVVNEYELSLVEPGEPVGTVAAQSIGEPGTQMTLRTFHYAGVREFNVTLGLPRFIELVDAKKEPSTPMMTVYLDEEHKYDLEKAKAVARAIEYTRVENVASEVYIDMATLSIVVKLDKTMLEDKGVTVEQVKRVLEKLKLGTVREDPNDPYTLRIELPIESMGAINIIELQKKKDRVLNAKIKGIKKIRRVVVQSVDLPDGRKEYYLLTEGSSLKEVLEVPGVDPVHTITNNIREIEQVLGIEAARYALIKEMKGVLDDQGLDVDIRHLILVADIMTQTGRVRQIGRHGVSGEKPSVLARAAFEMTVQHLFDAAARGEADRILGVTENVIVGGVVPVGTGITEIYMVPRVEPLTGRSREGGSG</sequence>
<keyword evidence="6 8" id="KW-0804">Transcription</keyword>
<dbReference type="GO" id="GO:0006351">
    <property type="term" value="P:DNA-templated transcription"/>
    <property type="evidence" value="ECO:0007669"/>
    <property type="project" value="UniProtKB-UniRule"/>
</dbReference>
<dbReference type="InterPro" id="IPR007081">
    <property type="entry name" value="RNA_pol_Rpb1_5"/>
</dbReference>
<keyword evidence="11" id="KW-1185">Reference proteome</keyword>
<dbReference type="SUPFAM" id="SSF64484">
    <property type="entry name" value="beta and beta-prime subunits of DNA dependent RNA-polymerase"/>
    <property type="match status" value="1"/>
</dbReference>
<keyword evidence="3 8" id="KW-0808">Transferase</keyword>
<evidence type="ECO:0000313" key="10">
    <source>
        <dbReference type="EMBL" id="AEM38094.1"/>
    </source>
</evidence>
<evidence type="ECO:0000256" key="8">
    <source>
        <dbReference type="HAMAP-Rule" id="MF_00411"/>
    </source>
</evidence>
<name>G0EEY0_PYRF1</name>
<comment type="function">
    <text evidence="8">DNA-dependent RNA polymerase (RNAP) catalyzes the transcription of DNA into RNA using the four ribonucleoside triphosphates as substrates. Forms part of the jaw domain.</text>
</comment>
<dbReference type="GO" id="GO:0003677">
    <property type="term" value="F:DNA binding"/>
    <property type="evidence" value="ECO:0007669"/>
    <property type="project" value="UniProtKB-UniRule"/>
</dbReference>
<evidence type="ECO:0000256" key="4">
    <source>
        <dbReference type="ARBA" id="ARBA00022695"/>
    </source>
</evidence>
<dbReference type="HOGENOM" id="CLU_037097_1_0_2"/>
<keyword evidence="2 8" id="KW-0963">Cytoplasm</keyword>
<evidence type="ECO:0000259" key="9">
    <source>
        <dbReference type="Pfam" id="PF04998"/>
    </source>
</evidence>
<evidence type="ECO:0000256" key="7">
    <source>
        <dbReference type="ARBA" id="ARBA00048552"/>
    </source>
</evidence>
<dbReference type="AlphaFoldDB" id="G0EEY0"/>
<comment type="subunit">
    <text evidence="8">Part of the RNA polymerase complex.</text>
</comment>
<dbReference type="FunCoup" id="G0EEY0">
    <property type="interactions" value="10"/>
</dbReference>
<dbReference type="CDD" id="cd06528">
    <property type="entry name" value="RNAP_A"/>
    <property type="match status" value="1"/>
</dbReference>
<keyword evidence="4 8" id="KW-0548">Nucleotidyltransferase</keyword>
<dbReference type="eggNOG" id="arCOG04256">
    <property type="taxonomic scope" value="Archaea"/>
</dbReference>
<keyword evidence="5 8" id="KW-0238">DNA-binding</keyword>
<reference evidence="10 11" key="1">
    <citation type="journal article" date="2011" name="Stand. Genomic Sci.">
        <title>Complete genome sequence of the hyperthermophilic chemolithoautotroph Pyrolobus fumarii type strain (1A).</title>
        <authorList>
            <person name="Anderson I."/>
            <person name="Goker M."/>
            <person name="Nolan M."/>
            <person name="Lucas S."/>
            <person name="Hammon N."/>
            <person name="Deshpande S."/>
            <person name="Cheng J.F."/>
            <person name="Tapia R."/>
            <person name="Han C."/>
            <person name="Goodwin L."/>
            <person name="Pitluck S."/>
            <person name="Huntemann M."/>
            <person name="Liolios K."/>
            <person name="Ivanova N."/>
            <person name="Pagani I."/>
            <person name="Mavromatis K."/>
            <person name="Ovchinikova G."/>
            <person name="Pati A."/>
            <person name="Chen A."/>
            <person name="Palaniappan K."/>
            <person name="Land M."/>
            <person name="Hauser L."/>
            <person name="Brambilla E.M."/>
            <person name="Huber H."/>
            <person name="Yasawong M."/>
            <person name="Rohde M."/>
            <person name="Spring S."/>
            <person name="Abt B."/>
            <person name="Sikorski J."/>
            <person name="Wirth R."/>
            <person name="Detter J.C."/>
            <person name="Woyke T."/>
            <person name="Bristow J."/>
            <person name="Eisen J.A."/>
            <person name="Markowitz V."/>
            <person name="Hugenholtz P."/>
            <person name="Kyrpides N.C."/>
            <person name="Klenk H.P."/>
            <person name="Lapidus A."/>
        </authorList>
    </citation>
    <scope>NUCLEOTIDE SEQUENCE [LARGE SCALE GENOMIC DNA]</scope>
    <source>
        <strain evidence="11">DSM 11204 / 1A</strain>
    </source>
</reference>
<dbReference type="Pfam" id="PF04998">
    <property type="entry name" value="RNA_pol_Rpb1_5"/>
    <property type="match status" value="1"/>
</dbReference>
<dbReference type="Proteomes" id="UP000001037">
    <property type="component" value="Chromosome"/>
</dbReference>
<protein>
    <recommendedName>
        <fullName evidence="8">DNA-directed RNA polymerase subunit Rpo1C</fullName>
        <ecNumber evidence="8">2.7.7.6</ecNumber>
    </recommendedName>
    <alternativeName>
        <fullName evidence="8">DNA-directed RNA polymerase subunit A''</fullName>
    </alternativeName>
</protein>
<evidence type="ECO:0000256" key="5">
    <source>
        <dbReference type="ARBA" id="ARBA00023125"/>
    </source>
</evidence>
<dbReference type="InterPro" id="IPR045867">
    <property type="entry name" value="DNA-dir_RpoC_beta_prime"/>
</dbReference>
<proteinExistence type="inferred from homology"/>
<dbReference type="KEGG" id="pfm:Pyrfu_0222"/>
<dbReference type="InParanoid" id="G0EEY0"/>
<dbReference type="InterPro" id="IPR012757">
    <property type="entry name" value="RPO1C"/>
</dbReference>
<dbReference type="GeneID" id="11139861"/>
<evidence type="ECO:0000256" key="3">
    <source>
        <dbReference type="ARBA" id="ARBA00022679"/>
    </source>
</evidence>
<evidence type="ECO:0000256" key="2">
    <source>
        <dbReference type="ARBA" id="ARBA00022490"/>
    </source>
</evidence>
<dbReference type="HAMAP" id="MF_00411">
    <property type="entry name" value="RNApol_arch_Rpo1C"/>
    <property type="match status" value="1"/>
</dbReference>
<gene>
    <name evidence="8" type="primary">rpo1C</name>
    <name evidence="8" type="synonym">rpoA2</name>
    <name evidence="10" type="ordered locus">Pyrfu_0222</name>
</gene>
<dbReference type="GO" id="GO:0005737">
    <property type="term" value="C:cytoplasm"/>
    <property type="evidence" value="ECO:0007669"/>
    <property type="project" value="UniProtKB-SubCell"/>
</dbReference>
<dbReference type="Gene3D" id="1.10.150.390">
    <property type="match status" value="1"/>
</dbReference>
<keyword evidence="1 8" id="KW-0240">DNA-directed RNA polymerase</keyword>
<dbReference type="RefSeq" id="WP_014025771.1">
    <property type="nucleotide sequence ID" value="NC_015931.1"/>
</dbReference>
<dbReference type="EC" id="2.7.7.6" evidence="8"/>
<dbReference type="PANTHER" id="PTHR19376">
    <property type="entry name" value="DNA-DIRECTED RNA POLYMERASE"/>
    <property type="match status" value="1"/>
</dbReference>